<gene>
    <name evidence="3" type="ORF">SMTD_LOCUS6285</name>
</gene>
<dbReference type="InterPro" id="IPR001436">
    <property type="entry name" value="Alpha-crystallin/sHSP_animal"/>
</dbReference>
<dbReference type="PANTHER" id="PTHR45640:SF26">
    <property type="entry name" value="RE23625P"/>
    <property type="match status" value="1"/>
</dbReference>
<accession>A0A183NVZ9</accession>
<evidence type="ECO:0000313" key="3">
    <source>
        <dbReference type="EMBL" id="VDP33102.1"/>
    </source>
</evidence>
<dbReference type="Gene3D" id="2.60.40.790">
    <property type="match status" value="4"/>
</dbReference>
<dbReference type="Proteomes" id="UP000269396">
    <property type="component" value="Unassembled WGS sequence"/>
</dbReference>
<dbReference type="CDD" id="cd06526">
    <property type="entry name" value="metazoan_ACD"/>
    <property type="match status" value="4"/>
</dbReference>
<dbReference type="PRINTS" id="PR00299">
    <property type="entry name" value="ACRYSTALLIN"/>
</dbReference>
<protein>
    <submittedName>
        <fullName evidence="3">Uncharacterized protein</fullName>
    </submittedName>
</protein>
<proteinExistence type="inferred from homology"/>
<dbReference type="GO" id="GO:0005737">
    <property type="term" value="C:cytoplasm"/>
    <property type="evidence" value="ECO:0007669"/>
    <property type="project" value="TreeGrafter"/>
</dbReference>
<dbReference type="STRING" id="31246.A0A183NVZ9"/>
<dbReference type="Pfam" id="PF00011">
    <property type="entry name" value="HSP20"/>
    <property type="match status" value="4"/>
</dbReference>
<dbReference type="InterPro" id="IPR008978">
    <property type="entry name" value="HSP20-like_chaperone"/>
</dbReference>
<dbReference type="AlphaFoldDB" id="A0A183NVZ9"/>
<reference evidence="3 4" key="1">
    <citation type="submission" date="2018-11" db="EMBL/GenBank/DDBJ databases">
        <authorList>
            <consortium name="Pathogen Informatics"/>
        </authorList>
    </citation>
    <scope>NUCLEOTIDE SEQUENCE [LARGE SCALE GENOMIC DNA]</scope>
    <source>
        <strain>Denwood</strain>
        <strain evidence="4">Zambia</strain>
    </source>
</reference>
<dbReference type="GO" id="GO:0005634">
    <property type="term" value="C:nucleus"/>
    <property type="evidence" value="ECO:0007669"/>
    <property type="project" value="TreeGrafter"/>
</dbReference>
<comment type="similarity">
    <text evidence="1 2">Belongs to the small heat shock protein (HSP20) family.</text>
</comment>
<dbReference type="InterPro" id="IPR002068">
    <property type="entry name" value="A-crystallin/Hsp20_dom"/>
</dbReference>
<dbReference type="SUPFAM" id="SSF49764">
    <property type="entry name" value="HSP20-like chaperones"/>
    <property type="match status" value="4"/>
</dbReference>
<organism evidence="3 4">
    <name type="scientific">Schistosoma mattheei</name>
    <dbReference type="NCBI Taxonomy" id="31246"/>
    <lineage>
        <taxon>Eukaryota</taxon>
        <taxon>Metazoa</taxon>
        <taxon>Spiralia</taxon>
        <taxon>Lophotrochozoa</taxon>
        <taxon>Platyhelminthes</taxon>
        <taxon>Trematoda</taxon>
        <taxon>Digenea</taxon>
        <taxon>Strigeidida</taxon>
        <taxon>Schistosomatoidea</taxon>
        <taxon>Schistosomatidae</taxon>
        <taxon>Schistosoma</taxon>
    </lineage>
</organism>
<keyword evidence="4" id="KW-1185">Reference proteome</keyword>
<name>A0A183NVZ9_9TREM</name>
<dbReference type="PROSITE" id="PS01031">
    <property type="entry name" value="SHSP"/>
    <property type="match status" value="3"/>
</dbReference>
<dbReference type="PANTHER" id="PTHR45640">
    <property type="entry name" value="HEAT SHOCK PROTEIN HSP-12.2-RELATED"/>
    <property type="match status" value="1"/>
</dbReference>
<dbReference type="GO" id="GO:0051082">
    <property type="term" value="F:unfolded protein binding"/>
    <property type="evidence" value="ECO:0007669"/>
    <property type="project" value="TreeGrafter"/>
</dbReference>
<evidence type="ECO:0000313" key="4">
    <source>
        <dbReference type="Proteomes" id="UP000269396"/>
    </source>
</evidence>
<dbReference type="EMBL" id="UZAL01027503">
    <property type="protein sequence ID" value="VDP33102.1"/>
    <property type="molecule type" value="Genomic_DNA"/>
</dbReference>
<dbReference type="GO" id="GO:0009408">
    <property type="term" value="P:response to heat"/>
    <property type="evidence" value="ECO:0007669"/>
    <property type="project" value="TreeGrafter"/>
</dbReference>
<evidence type="ECO:0000256" key="2">
    <source>
        <dbReference type="RuleBase" id="RU003616"/>
    </source>
</evidence>
<dbReference type="GO" id="GO:0042026">
    <property type="term" value="P:protein refolding"/>
    <property type="evidence" value="ECO:0007669"/>
    <property type="project" value="TreeGrafter"/>
</dbReference>
<sequence length="702" mass="80654">MMLKNNHQHKSVDIPINQEPKTFEQHRREMLTGLQHRHKGRKRPRLANTPHTDTWSDVIDNWVDSSWRSWDDEMHRLRRGMFALLPLDIFGLRSSYPDPFDLMNQMEDEIEEIRNRVGMSKVPGVGALNDFLKDAYEVGEDGKLYFKVHFDTKGFTPDDIKVDSTEHRLTVHAKKVSESDSSKSSREFCRMIELPQTIDHNQLKCRLTEDGVLMLEAPVKAPDYESITFTDNRRLGIHPKSADQIQSVPASKALAVKGVSGPTVLDDEVNGKRLHLEVPVDPVYKPEDLCVNVDSKRVVVSGISYQKDSGYFNKKRSSSYAEFTHSYEIPETVDPLLVTAQLIDNRLVLEAPLLKRHTDRTIAIPVNRDTRTFEQYRKDFLKDVENFPNYNNSILPYHDNWFNEVDDWIKSSWKRWDDEMKRIRNGMFQLMPLDNFGLNKWDVFDTSFDPNNLIRQMEQRIQNIRREMGITDAPFTGSLNDFLKDAYEVGKDGKMHFKVRFNVKGFSPEDINVSTTDNRVIVSAKKVTETDTSKSSRQFCRMIDLPQSIEQTKLECNLTNDGVLILEAPVKPNNHKSVTFNNQRQIAIRPTHTGNVTPSKDLVVKGTNGLTIIDEGFKGKRLHIEIPIDPMYKSEDLCVHVDSNRVVVSGRCSKSDSRWTKNTPCAEFSHSYDTPHRVDPLSVTSQMVGNTLVVEAPLLKSY</sequence>
<evidence type="ECO:0000256" key="1">
    <source>
        <dbReference type="PROSITE-ProRule" id="PRU00285"/>
    </source>
</evidence>